<keyword evidence="1" id="KW-1133">Transmembrane helix</keyword>
<feature type="transmembrane region" description="Helical" evidence="1">
    <location>
        <begin position="30"/>
        <end position="49"/>
    </location>
</feature>
<proteinExistence type="predicted"/>
<accession>A0ABW3FQF4</accession>
<keyword evidence="4" id="KW-1185">Reference proteome</keyword>
<evidence type="ECO:0000259" key="2">
    <source>
        <dbReference type="Pfam" id="PF14145"/>
    </source>
</evidence>
<feature type="transmembrane region" description="Helical" evidence="1">
    <location>
        <begin position="55"/>
        <end position="73"/>
    </location>
</feature>
<gene>
    <name evidence="3" type="ORF">ACFQ16_04590</name>
</gene>
<dbReference type="Pfam" id="PF14145">
    <property type="entry name" value="YrhK"/>
    <property type="match status" value="1"/>
</dbReference>
<reference evidence="4" key="1">
    <citation type="journal article" date="2019" name="Int. J. Syst. Evol. Microbiol.">
        <title>The Global Catalogue of Microorganisms (GCM) 10K type strain sequencing project: providing services to taxonomists for standard genome sequencing and annotation.</title>
        <authorList>
            <consortium name="The Broad Institute Genomics Platform"/>
            <consortium name="The Broad Institute Genome Sequencing Center for Infectious Disease"/>
            <person name="Wu L."/>
            <person name="Ma J."/>
        </authorList>
    </citation>
    <scope>NUCLEOTIDE SEQUENCE [LARGE SCALE GENOMIC DNA]</scope>
    <source>
        <strain evidence="4">CCUG 56401</strain>
    </source>
</reference>
<sequence length="96" mass="10977">MSDHVESADWVLRIGHEELVIRQRYEVLSIVNDFLIALWFIVGSLLFFSESTVTLGTWLFLVGSCELAVRPVIRLARHVHLRKLRAAGPRGSDQDF</sequence>
<organism evidence="3 4">
    <name type="scientific">Saccharopolyspora rosea</name>
    <dbReference type="NCBI Taxonomy" id="524884"/>
    <lineage>
        <taxon>Bacteria</taxon>
        <taxon>Bacillati</taxon>
        <taxon>Actinomycetota</taxon>
        <taxon>Actinomycetes</taxon>
        <taxon>Pseudonocardiales</taxon>
        <taxon>Pseudonocardiaceae</taxon>
        <taxon>Saccharopolyspora</taxon>
    </lineage>
</organism>
<dbReference type="InterPro" id="IPR025424">
    <property type="entry name" value="YrhK_domain"/>
</dbReference>
<evidence type="ECO:0000313" key="3">
    <source>
        <dbReference type="EMBL" id="MFD0919016.1"/>
    </source>
</evidence>
<name>A0ABW3FQF4_9PSEU</name>
<dbReference type="EMBL" id="JBHTIW010000002">
    <property type="protein sequence ID" value="MFD0919016.1"/>
    <property type="molecule type" value="Genomic_DNA"/>
</dbReference>
<evidence type="ECO:0000256" key="1">
    <source>
        <dbReference type="SAM" id="Phobius"/>
    </source>
</evidence>
<dbReference type="RefSeq" id="WP_263250856.1">
    <property type="nucleotide sequence ID" value="NZ_BAABLT010000033.1"/>
</dbReference>
<protein>
    <submittedName>
        <fullName evidence="3">YrhK family protein</fullName>
    </submittedName>
</protein>
<comment type="caution">
    <text evidence="3">The sequence shown here is derived from an EMBL/GenBank/DDBJ whole genome shotgun (WGS) entry which is preliminary data.</text>
</comment>
<keyword evidence="1" id="KW-0812">Transmembrane</keyword>
<evidence type="ECO:0000313" key="4">
    <source>
        <dbReference type="Proteomes" id="UP001597018"/>
    </source>
</evidence>
<feature type="domain" description="YrhK" evidence="2">
    <location>
        <begin position="23"/>
        <end position="78"/>
    </location>
</feature>
<dbReference type="Proteomes" id="UP001597018">
    <property type="component" value="Unassembled WGS sequence"/>
</dbReference>
<keyword evidence="1" id="KW-0472">Membrane</keyword>